<dbReference type="GO" id="GO:0031151">
    <property type="term" value="F:histone H3K79 methyltransferase activity"/>
    <property type="evidence" value="ECO:0007669"/>
    <property type="project" value="InterPro"/>
</dbReference>
<evidence type="ECO:0000313" key="2">
    <source>
        <dbReference type="EMBL" id="ETO61250.1"/>
    </source>
</evidence>
<dbReference type="InterPro" id="IPR025789">
    <property type="entry name" value="DOT1_dom"/>
</dbReference>
<evidence type="ECO:0000259" key="1">
    <source>
        <dbReference type="Pfam" id="PF08123"/>
    </source>
</evidence>
<accession>A0A080Z3N9</accession>
<dbReference type="Proteomes" id="UP000028582">
    <property type="component" value="Unassembled WGS sequence"/>
</dbReference>
<dbReference type="InterPro" id="IPR029063">
    <property type="entry name" value="SAM-dependent_MTases_sf"/>
</dbReference>
<comment type="caution">
    <text evidence="2">The sequence shown here is derived from an EMBL/GenBank/DDBJ whole genome shotgun (WGS) entry which is preliminary data.</text>
</comment>
<name>A0A080Z3N9_PHYNI</name>
<feature type="domain" description="DOT1" evidence="1">
    <location>
        <begin position="275"/>
        <end position="341"/>
    </location>
</feature>
<reference evidence="2 3" key="1">
    <citation type="submission" date="2013-11" db="EMBL/GenBank/DDBJ databases">
        <title>The Genome Sequence of Phytophthora parasitica P1976.</title>
        <authorList>
            <consortium name="The Broad Institute Genomics Platform"/>
            <person name="Russ C."/>
            <person name="Tyler B."/>
            <person name="Panabieres F."/>
            <person name="Shan W."/>
            <person name="Tripathy S."/>
            <person name="Grunwald N."/>
            <person name="Machado M."/>
            <person name="Johnson C.S."/>
            <person name="Walker B."/>
            <person name="Young S."/>
            <person name="Zeng Q."/>
            <person name="Gargeya S."/>
            <person name="Fitzgerald M."/>
            <person name="Haas B."/>
            <person name="Abouelleil A."/>
            <person name="Allen A.W."/>
            <person name="Alvarado L."/>
            <person name="Arachchi H.M."/>
            <person name="Berlin A.M."/>
            <person name="Chapman S.B."/>
            <person name="Gainer-Dewar J."/>
            <person name="Goldberg J."/>
            <person name="Griggs A."/>
            <person name="Gujja S."/>
            <person name="Hansen M."/>
            <person name="Howarth C."/>
            <person name="Imamovic A."/>
            <person name="Ireland A."/>
            <person name="Larimer J."/>
            <person name="McCowan C."/>
            <person name="Murphy C."/>
            <person name="Pearson M."/>
            <person name="Poon T.W."/>
            <person name="Priest M."/>
            <person name="Roberts A."/>
            <person name="Saif S."/>
            <person name="Shea T."/>
            <person name="Sisk P."/>
            <person name="Sykes S."/>
            <person name="Wortman J."/>
            <person name="Nusbaum C."/>
            <person name="Birren B."/>
        </authorList>
    </citation>
    <scope>NUCLEOTIDE SEQUENCE [LARGE SCALE GENOMIC DNA]</scope>
    <source>
        <strain evidence="2 3">P1976</strain>
    </source>
</reference>
<dbReference type="AlphaFoldDB" id="A0A080Z3N9"/>
<dbReference type="EMBL" id="ANJA01003817">
    <property type="protein sequence ID" value="ETO61250.1"/>
    <property type="molecule type" value="Genomic_DNA"/>
</dbReference>
<dbReference type="Pfam" id="PF08123">
    <property type="entry name" value="DOT1"/>
    <property type="match status" value="1"/>
</dbReference>
<proteinExistence type="predicted"/>
<gene>
    <name evidence="2" type="ORF">F444_20730</name>
</gene>
<dbReference type="OrthoDB" id="443402at2759"/>
<sequence length="424" mass="47516">MALVDVARYNAYLTRRMVHTPSNNPDPQLSFMMELVTELITGKLSDAPSEAKILYSNINATSMEIQVTAPISPAYVRSSPIDSPKKTCTAVESKQFFSDSNRKRRQCIVCRWEGKYPTEVTDYCVIHAVCLCKGYFDSEPAPYMCPQGTWTCWVKSHRIYLQKQLFSTKGRKRRVVWSDVARKFHKNRINKSAKELEMRLRTLKRAHGTDLSKFPPCFYGESKHRAICPNRSAPKPQNTRALNFQAAARLLSSTFGSVTKADVRQKAGVIHVNAGEVLPKAVATILGTIGPVVTEGIFLAVGSEIGNIVAQIALQTPAQLSIGVEIRSVLTSLSCILIKRYSNAESLLKNGDAKTCDLSTQPPFYHAAIVYLNSFFFVDEVNMFVLSKLCLLHVTRLLYRQKRIAQDIDLLAEVTFAPNGRWNK</sequence>
<protein>
    <recommendedName>
        <fullName evidence="1">DOT1 domain-containing protein</fullName>
    </recommendedName>
</protein>
<dbReference type="Gene3D" id="3.40.50.150">
    <property type="entry name" value="Vaccinia Virus protein VP39"/>
    <property type="match status" value="1"/>
</dbReference>
<organism evidence="2 3">
    <name type="scientific">Phytophthora nicotianae P1976</name>
    <dbReference type="NCBI Taxonomy" id="1317066"/>
    <lineage>
        <taxon>Eukaryota</taxon>
        <taxon>Sar</taxon>
        <taxon>Stramenopiles</taxon>
        <taxon>Oomycota</taxon>
        <taxon>Peronosporomycetes</taxon>
        <taxon>Peronosporales</taxon>
        <taxon>Peronosporaceae</taxon>
        <taxon>Phytophthora</taxon>
    </lineage>
</organism>
<evidence type="ECO:0000313" key="3">
    <source>
        <dbReference type="Proteomes" id="UP000028582"/>
    </source>
</evidence>